<name>A0ABV6KM30_9BACI</name>
<feature type="domain" description="Pyrroline-5-carboxylate reductase catalytic N-terminal" evidence="2">
    <location>
        <begin position="2"/>
        <end position="97"/>
    </location>
</feature>
<evidence type="ECO:0000256" key="1">
    <source>
        <dbReference type="ARBA" id="ARBA00005525"/>
    </source>
</evidence>
<evidence type="ECO:0000313" key="4">
    <source>
        <dbReference type="EMBL" id="MFC0474368.1"/>
    </source>
</evidence>
<dbReference type="PANTHER" id="PTHR11645:SF51">
    <property type="entry name" value="COME OPERON PROTEIN 4"/>
    <property type="match status" value="1"/>
</dbReference>
<dbReference type="SUPFAM" id="SSF48179">
    <property type="entry name" value="6-phosphogluconate dehydrogenase C-terminal domain-like"/>
    <property type="match status" value="1"/>
</dbReference>
<dbReference type="PROSITE" id="PS00521">
    <property type="entry name" value="P5CR"/>
    <property type="match status" value="1"/>
</dbReference>
<dbReference type="Proteomes" id="UP001589738">
    <property type="component" value="Unassembled WGS sequence"/>
</dbReference>
<proteinExistence type="inferred from homology"/>
<keyword evidence="5" id="KW-1185">Reference proteome</keyword>
<reference evidence="4 5" key="1">
    <citation type="submission" date="2024-09" db="EMBL/GenBank/DDBJ databases">
        <authorList>
            <person name="Sun Q."/>
            <person name="Mori K."/>
        </authorList>
    </citation>
    <scope>NUCLEOTIDE SEQUENCE [LARGE SCALE GENOMIC DNA]</scope>
    <source>
        <strain evidence="4 5">CGMCC 1.9126</strain>
    </source>
</reference>
<comment type="similarity">
    <text evidence="1">Belongs to the pyrroline-5-carboxylate reductase family.</text>
</comment>
<dbReference type="InterPro" id="IPR029036">
    <property type="entry name" value="P5CR_dimer"/>
</dbReference>
<dbReference type="NCBIfam" id="NF005814">
    <property type="entry name" value="PRK07680.1"/>
    <property type="match status" value="1"/>
</dbReference>
<dbReference type="Pfam" id="PF03807">
    <property type="entry name" value="F420_oxidored"/>
    <property type="match status" value="1"/>
</dbReference>
<dbReference type="Gene3D" id="1.10.3730.10">
    <property type="entry name" value="ProC C-terminal domain-like"/>
    <property type="match status" value="1"/>
</dbReference>
<dbReference type="PIRSF" id="PIRSF000193">
    <property type="entry name" value="Pyrrol-5-carb_rd"/>
    <property type="match status" value="1"/>
</dbReference>
<dbReference type="EMBL" id="JBHLUU010000015">
    <property type="protein sequence ID" value="MFC0474368.1"/>
    <property type="molecule type" value="Genomic_DNA"/>
</dbReference>
<feature type="domain" description="Pyrroline-5-carboxylate reductase dimerisation" evidence="3">
    <location>
        <begin position="163"/>
        <end position="262"/>
    </location>
</feature>
<gene>
    <name evidence="4" type="primary">comER</name>
    <name evidence="4" type="ORF">ACFFHF_03535</name>
</gene>
<dbReference type="Gene3D" id="3.40.50.720">
    <property type="entry name" value="NAD(P)-binding Rossmann-like Domain"/>
    <property type="match status" value="1"/>
</dbReference>
<organism evidence="4 5">
    <name type="scientific">Robertmurraya beringensis</name>
    <dbReference type="NCBI Taxonomy" id="641660"/>
    <lineage>
        <taxon>Bacteria</taxon>
        <taxon>Bacillati</taxon>
        <taxon>Bacillota</taxon>
        <taxon>Bacilli</taxon>
        <taxon>Bacillales</taxon>
        <taxon>Bacillaceae</taxon>
        <taxon>Robertmurraya</taxon>
    </lineage>
</organism>
<dbReference type="InterPro" id="IPR008927">
    <property type="entry name" value="6-PGluconate_DH-like_C_sf"/>
</dbReference>
<sequence>MKIGVIGTGNMGRILIEALIDGNAISPSFMNVTNRTLSKAMNIKEVYNDIAVLSDARSVARVSDVLFLCIKPKDIHSVLMDIKPFLHSEKCVVSITSPISVNQIESVVDCSVARAIPSITNRALAGVSLLTFGNSCTGEWKDKLLQLFDAISTPVSINEDITRVGSDIVSCGPAFFSYLTQRFINAAVAETKIDEATATTLASEMLIGLGELLRKGFYTLPTLQQKVCVKGGVTWEGIKVLDAELGDVFEHLFQATHTKFEEDVFETQKQFPINNSLKK</sequence>
<dbReference type="InterPro" id="IPR053790">
    <property type="entry name" value="P5CR-like_CS"/>
</dbReference>
<dbReference type="PANTHER" id="PTHR11645">
    <property type="entry name" value="PYRROLINE-5-CARBOXYLATE REDUCTASE"/>
    <property type="match status" value="1"/>
</dbReference>
<dbReference type="Pfam" id="PF14748">
    <property type="entry name" value="P5CR_dimer"/>
    <property type="match status" value="1"/>
</dbReference>
<dbReference type="SUPFAM" id="SSF51735">
    <property type="entry name" value="NAD(P)-binding Rossmann-fold domains"/>
    <property type="match status" value="1"/>
</dbReference>
<dbReference type="RefSeq" id="WP_340904694.1">
    <property type="nucleotide sequence ID" value="NZ_JBHLUU010000015.1"/>
</dbReference>
<comment type="caution">
    <text evidence="4">The sequence shown here is derived from an EMBL/GenBank/DDBJ whole genome shotgun (WGS) entry which is preliminary data.</text>
</comment>
<evidence type="ECO:0000259" key="3">
    <source>
        <dbReference type="Pfam" id="PF14748"/>
    </source>
</evidence>
<evidence type="ECO:0000313" key="5">
    <source>
        <dbReference type="Proteomes" id="UP001589738"/>
    </source>
</evidence>
<dbReference type="InterPro" id="IPR000304">
    <property type="entry name" value="Pyrroline-COOH_reductase"/>
</dbReference>
<protein>
    <submittedName>
        <fullName evidence="4">Late competence protein ComER</fullName>
    </submittedName>
</protein>
<accession>A0ABV6KM30</accession>
<dbReference type="InterPro" id="IPR028939">
    <property type="entry name" value="P5C_Rdtase_cat_N"/>
</dbReference>
<dbReference type="InterPro" id="IPR036291">
    <property type="entry name" value="NAD(P)-bd_dom_sf"/>
</dbReference>
<evidence type="ECO:0000259" key="2">
    <source>
        <dbReference type="Pfam" id="PF03807"/>
    </source>
</evidence>